<feature type="region of interest" description="Disordered" evidence="1">
    <location>
        <begin position="58"/>
        <end position="87"/>
    </location>
</feature>
<evidence type="ECO:0000256" key="1">
    <source>
        <dbReference type="SAM" id="MobiDB-lite"/>
    </source>
</evidence>
<accession>A0A3M6FKJ7</accession>
<dbReference type="AlphaFoldDB" id="A0A3M6FKJ7"/>
<evidence type="ECO:0000313" key="2">
    <source>
        <dbReference type="EMBL" id="RMV80983.1"/>
    </source>
</evidence>
<dbReference type="EMBL" id="RBVA01001094">
    <property type="protein sequence ID" value="RMV80983.1"/>
    <property type="molecule type" value="Genomic_DNA"/>
</dbReference>
<organism evidence="2 3">
    <name type="scientific">Pseudomonas amygdali pv. tabaci</name>
    <name type="common">Pseudomonas syringae pv. tabaci</name>
    <dbReference type="NCBI Taxonomy" id="322"/>
    <lineage>
        <taxon>Bacteria</taxon>
        <taxon>Pseudomonadati</taxon>
        <taxon>Pseudomonadota</taxon>
        <taxon>Gammaproteobacteria</taxon>
        <taxon>Pseudomonadales</taxon>
        <taxon>Pseudomonadaceae</taxon>
        <taxon>Pseudomonas</taxon>
        <taxon>Pseudomonas amygdali</taxon>
    </lineage>
</organism>
<evidence type="ECO:0000313" key="3">
    <source>
        <dbReference type="Proteomes" id="UP000271531"/>
    </source>
</evidence>
<reference evidence="2 3" key="1">
    <citation type="submission" date="2018-08" db="EMBL/GenBank/DDBJ databases">
        <title>Recombination of ecologically and evolutionarily significant loci maintains genetic cohesion in the Pseudomonas syringae species complex.</title>
        <authorList>
            <person name="Dillon M."/>
            <person name="Thakur S."/>
            <person name="Almeida R.N.D."/>
            <person name="Weir B.S."/>
            <person name="Guttman D.S."/>
        </authorList>
    </citation>
    <scope>NUCLEOTIDE SEQUENCE [LARGE SCALE GENOMIC DNA]</scope>
    <source>
        <strain evidence="2 3">ICMP 4525</strain>
    </source>
</reference>
<dbReference type="Proteomes" id="UP000271531">
    <property type="component" value="Unassembled WGS sequence"/>
</dbReference>
<protein>
    <submittedName>
        <fullName evidence="2">Uncharacterized protein</fullName>
    </submittedName>
</protein>
<gene>
    <name evidence="2" type="ORF">ALP03_04035</name>
</gene>
<name>A0A3M6FKJ7_PSEAJ</name>
<sequence>MVRERGRLPFVAFDPGPLDAVDRIAPCHCIVLEQMIKQAGKRGEFTPDRCSGQTTLLQPSAPGQDMCARHGPKLFGPGQADETAEVL</sequence>
<proteinExistence type="predicted"/>
<comment type="caution">
    <text evidence="2">The sequence shown here is derived from an EMBL/GenBank/DDBJ whole genome shotgun (WGS) entry which is preliminary data.</text>
</comment>